<dbReference type="Proteomes" id="UP001491349">
    <property type="component" value="Unassembled WGS sequence"/>
</dbReference>
<dbReference type="PROSITE" id="PS00018">
    <property type="entry name" value="EF_HAND_1"/>
    <property type="match status" value="1"/>
</dbReference>
<reference evidence="2 3" key="1">
    <citation type="submission" date="2024-04" db="EMBL/GenBank/DDBJ databases">
        <title>draft genome sequnece of Flavobacterium buctense JCM 30750.</title>
        <authorList>
            <person name="Kim D.-U."/>
        </authorList>
    </citation>
    <scope>NUCLEOTIDE SEQUENCE [LARGE SCALE GENOMIC DNA]</scope>
    <source>
        <strain evidence="2 3">JCM 30750</strain>
    </source>
</reference>
<feature type="domain" description="Ig-like" evidence="1">
    <location>
        <begin position="1672"/>
        <end position="1728"/>
    </location>
</feature>
<organism evidence="2 3">
    <name type="scientific">Flavobacterium buctense</name>
    <dbReference type="NCBI Taxonomy" id="1648146"/>
    <lineage>
        <taxon>Bacteria</taxon>
        <taxon>Pseudomonadati</taxon>
        <taxon>Bacteroidota</taxon>
        <taxon>Flavobacteriia</taxon>
        <taxon>Flavobacteriales</taxon>
        <taxon>Flavobacteriaceae</taxon>
        <taxon>Flavobacterium</taxon>
    </lineage>
</organism>
<evidence type="ECO:0000313" key="2">
    <source>
        <dbReference type="EMBL" id="MEK8181173.1"/>
    </source>
</evidence>
<name>A0ABU9E3Y2_9FLAO</name>
<protein>
    <submittedName>
        <fullName evidence="2">Dockerin type I domain-containing protein</fullName>
    </submittedName>
</protein>
<sequence length="2090" mass="213928">MFINYFLKSSLLHSSSSDEKHIGQKPKSFGFSWLVLMLLFAVTGIQAQTTIINPATDGGFNQGSTFAANGWTVANEGVSPVKWAVGTAASGTTSVGSTTNASATVTLSTANGSIAVGQIVYGSGIPANTYVSSISGTTLTMSQNATASASGVTLGFGMFPGGISVGTTQTTNTSIAVNTYSVTLSAANPNISVGMAIAPIAGFIGPDTYVASINGTALGLSKASLNGSILAVAQTMVFSATSSAITGNAAYVSNDNGLTNSYAGYPTNRTVYFYKDITTIPSNEKAMTLTFDVKCPPSFGGGWQVWVAPISQTVVGTDTQVTTSNAYGVNWPGATLISFNALPQVSTTKTTAFIPKSFAGTSFRLIFVWTNGTSAGTVPPAAIDNISLVSRVPEEITSANSGLWSKTTTWDGGKVPTPADVVVIDGTETVMIDSRYSGAEDLILAGTNSLVQFALSSTMDEFSIANDLNIAGGGARFNNHDGTNGKFLKLGHNLDVGAGARFDSNIGGTANFQGRLTLNGSTVQTVTVDPAGFVGGSAAGTNAFGNQPGALNQLEVTNTSTADSNVIWAANGVRIKSNLILTSGRVNIAAGNRLILGNFGSLTGIVCPPGNGFTGGTLSKWQSSSNTKVVQPGTEYPGTDVSFRPSWYPFTSTSGQNRSLYFMPDGNPSVAGEVAITYTDATTVTGSLSINDGGYTITDRYNGNFTFSTPDASATASPIIYAANTTTPNNRIGLYANGAFETLNGSARLIYASTAMPGTHQDGTTQPFVFRKGLSMTDLTAQAMYVGINDGSVVNTATAITSATSGDWDSTSTWVGGAIPSCSSIVTIAAGHNVTVTTTANAAGVVIKKGGTLTNNAGATIMTVGCTNNNAAFYNYGTHTMTAGNLKVNGSVSHKDGSFFNQTGGDIIIDSNNNGAAATSVAFGGSSCKIETSNLALTGGKITIVDPLVNESTPVNVTTASSLNLNTAGATGTFNWNTTGTALINQNTIVMANPNYFSVGQTVTGPGIPAGTTVLTVTPGSIGFTPPTTLVLSNNLSAQINTATALTFSSMHNGSTAVVVEANANNTNISNGSGISGTGIQSGTTIVSINTTTSPESSLVKINLSQPVSGLATSPITAQQAVSLPAITIGGPSVILTAPNPNLVIGMPVSGTGLLPGTFIADINTAGTKVTFSTNVQPGAPTPLVFDAYYFNTQASGSFIYSSPNHYAAGLNHTLQIGDGVSTEKGSVITNGFNCQFQQLGGLFSMGNLTVNAPDGNNRYMYASNLGVNTGGLVNVQNNFTIAAGSVFKKTNGNAVVYVGGNIVNNGSFNMPWGSTSLYLGNFINGVAVPTTQAQTISGSGTFSADQYALTGNYSPEISVSSLTINNTSTGGVTLSVPNFRVATITLTNGILYTSSAFPIYLNYADVMNANLFGGTYPAGSATAYIDGPAIHSNKFDSSTTQYRSFPVGKNGKFLPISIASSGGVELMVEAFDTNSGTVNPAIGSNLSATRWAVTRVGSAGTFTGYNVRMGALPNINVNAYNVIVQSATANGTYDVVATPASAITFTAGTPNTINLTTAQTGGMLGNFAYSDGVACTGTPAPGATLASTTTPCGGQPVILSLTTPTTGAGVTYQWQIDTGSGFEDITGATAATYVATPTQNTSYRCNVICSSSTGTSTPVAVTVSSSVATGDDTIICASGIANLVAEGSSVLNWYDVPTGGTLLFSGATYSPEVVATTTYYVASATASSGSVNTLAYAGTATSTALFKGIAFDVTNRVKLKTVTVYPKNTVAKAPITVALYDATGNVVAGTAPVTFVPTTNTGTVGTVSQVVTLNYNIPAGIGYRLVATNGLASTTNILGNSTAIISYPTAGPISLRGNVSALNDAIATGNNATNCFHNLTFDEICESTTRTPIVVNVGDCPQVNLKLFIEGYYAGGNAMTPVKANQGVGVSTTLVDDVTVELRDANSPHDLVATVSAQLQTNGDVSATLPALAGSYYIAVKHRNALETWSATAQTVGASPLTYDFTTAANKAYGDNMKNIGGVFCFYSGDINQDGFIEGGDFPILINASDDFLEGFQTTDLNGDGFVDGADFPFLINNSDNFVEILRPF</sequence>
<dbReference type="EMBL" id="JBBPCB010000010">
    <property type="protein sequence ID" value="MEK8181173.1"/>
    <property type="molecule type" value="Genomic_DNA"/>
</dbReference>
<evidence type="ECO:0000259" key="1">
    <source>
        <dbReference type="Pfam" id="PF19081"/>
    </source>
</evidence>
<keyword evidence="3" id="KW-1185">Reference proteome</keyword>
<evidence type="ECO:0000313" key="3">
    <source>
        <dbReference type="Proteomes" id="UP001491349"/>
    </source>
</evidence>
<comment type="caution">
    <text evidence="2">The sequence shown here is derived from an EMBL/GenBank/DDBJ whole genome shotgun (WGS) entry which is preliminary data.</text>
</comment>
<dbReference type="Pfam" id="PF19081">
    <property type="entry name" value="Ig_7"/>
    <property type="match status" value="1"/>
</dbReference>
<accession>A0ABU9E3Y2</accession>
<dbReference type="InterPro" id="IPR002105">
    <property type="entry name" value="Dockerin_1_rpt"/>
</dbReference>
<gene>
    <name evidence="2" type="ORF">WMW71_12545</name>
</gene>
<proteinExistence type="predicted"/>
<dbReference type="RefSeq" id="WP_187661281.1">
    <property type="nucleotide sequence ID" value="NZ_JACTAB010000013.1"/>
</dbReference>
<dbReference type="InterPro" id="IPR036439">
    <property type="entry name" value="Dockerin_dom_sf"/>
</dbReference>
<dbReference type="InterPro" id="IPR018247">
    <property type="entry name" value="EF_Hand_1_Ca_BS"/>
</dbReference>
<dbReference type="SUPFAM" id="SSF63446">
    <property type="entry name" value="Type I dockerin domain"/>
    <property type="match status" value="1"/>
</dbReference>
<dbReference type="InterPro" id="IPR044023">
    <property type="entry name" value="Ig_7"/>
</dbReference>
<dbReference type="Pfam" id="PF00404">
    <property type="entry name" value="Dockerin_1"/>
    <property type="match status" value="1"/>
</dbReference>